<dbReference type="PROSITE" id="PS00108">
    <property type="entry name" value="PROTEIN_KINASE_ST"/>
    <property type="match status" value="1"/>
</dbReference>
<keyword evidence="14" id="KW-0464">Manganese</keyword>
<dbReference type="Gene3D" id="3.30.200.20">
    <property type="entry name" value="Phosphorylase Kinase, domain 1"/>
    <property type="match status" value="1"/>
</dbReference>
<dbReference type="EC" id="2.7.11.1" evidence="5"/>
<organism evidence="21 22">
    <name type="scientific">Acanthoscelides obtectus</name>
    <name type="common">Bean weevil</name>
    <name type="synonym">Bruchus obtectus</name>
    <dbReference type="NCBI Taxonomy" id="200917"/>
    <lineage>
        <taxon>Eukaryota</taxon>
        <taxon>Metazoa</taxon>
        <taxon>Ecdysozoa</taxon>
        <taxon>Arthropoda</taxon>
        <taxon>Hexapoda</taxon>
        <taxon>Insecta</taxon>
        <taxon>Pterygota</taxon>
        <taxon>Neoptera</taxon>
        <taxon>Endopterygota</taxon>
        <taxon>Coleoptera</taxon>
        <taxon>Polyphaga</taxon>
        <taxon>Cucujiformia</taxon>
        <taxon>Chrysomeloidea</taxon>
        <taxon>Chrysomelidae</taxon>
        <taxon>Bruchinae</taxon>
        <taxon>Bruchini</taxon>
        <taxon>Acanthoscelides</taxon>
    </lineage>
</organism>
<evidence type="ECO:0000256" key="2">
    <source>
        <dbReference type="ARBA" id="ARBA00001946"/>
    </source>
</evidence>
<sequence length="474" mass="54768">MDSNMCQTSKSFDSETAEADASYEEENEHEIATAEFGEEEELKPVDSRPNPQLWITRNSSHADFDDDLENINISNFFHRVDSDQIIYQSKKRRLKLVGKYVMGDLLGEGSYGKVKEMLDSETLCRRAVKILKQRKLRRIPNGEQNVQREIKLLRKLDHKNVIKLFDELHNYEKQKMYLIMEFCVGSLQTMLDSTPDKKFPLWQAHDYFLQLIEGLEYLHSMRIIHKDIKPGNLLLSLENQLKISDLGVAETIDLFAKDDTCFIGQGSPAFQPPEIANGLEFFPGFKVDIWSSGVTLYNITTGRYPFEGDNIYRLFESIGKGVFTIPPEIQEPLRDLLLGMLEKDPYARFSLQRIKRHTWCTRQPSPEGLPKVPVPPLRGDMWHSLTVLPYLIEHYYDEPLEDASEDDGSQHEYITERQLNEMDERRKQRDRTFVVAENSNGNAQSSSSSSKKSSRWKKTISCMSFKTIPGCKQS</sequence>
<evidence type="ECO:0000256" key="11">
    <source>
        <dbReference type="ARBA" id="ARBA00022777"/>
    </source>
</evidence>
<evidence type="ECO:0000256" key="18">
    <source>
        <dbReference type="RuleBase" id="RU000304"/>
    </source>
</evidence>
<keyword evidence="6" id="KW-0963">Cytoplasm</keyword>
<keyword evidence="22" id="KW-1185">Reference proteome</keyword>
<evidence type="ECO:0000256" key="12">
    <source>
        <dbReference type="ARBA" id="ARBA00022840"/>
    </source>
</evidence>
<comment type="caution">
    <text evidence="21">The sequence shown here is derived from an EMBL/GenBank/DDBJ whole genome shotgun (WGS) entry which is preliminary data.</text>
</comment>
<dbReference type="SUPFAM" id="SSF56112">
    <property type="entry name" value="Protein kinase-like (PK-like)"/>
    <property type="match status" value="1"/>
</dbReference>
<evidence type="ECO:0000256" key="14">
    <source>
        <dbReference type="ARBA" id="ARBA00023211"/>
    </source>
</evidence>
<name>A0A9P0KPG8_ACAOB</name>
<dbReference type="PANTHER" id="PTHR24346:SF94">
    <property type="entry name" value="NON-SPECIFIC SERINE_THREONINE PROTEIN KINASE"/>
    <property type="match status" value="1"/>
</dbReference>
<comment type="similarity">
    <text evidence="4">Belongs to the protein kinase superfamily. CAMK Ser/Thr protein kinase family. LKB1 subfamily.</text>
</comment>
<dbReference type="GO" id="GO:0001558">
    <property type="term" value="P:regulation of cell growth"/>
    <property type="evidence" value="ECO:0007669"/>
    <property type="project" value="InterPro"/>
</dbReference>
<dbReference type="OrthoDB" id="68483at2759"/>
<keyword evidence="12 17" id="KW-0067">ATP-binding</keyword>
<protein>
    <recommendedName>
        <fullName evidence="5">non-specific serine/threonine protein kinase</fullName>
        <ecNumber evidence="5">2.7.11.1</ecNumber>
    </recommendedName>
</protein>
<dbReference type="GO" id="GO:0030010">
    <property type="term" value="P:establishment of cell polarity"/>
    <property type="evidence" value="ECO:0007669"/>
    <property type="project" value="InterPro"/>
</dbReference>
<evidence type="ECO:0000256" key="15">
    <source>
        <dbReference type="ARBA" id="ARBA00047899"/>
    </source>
</evidence>
<keyword evidence="7 18" id="KW-0723">Serine/threonine-protein kinase</keyword>
<dbReference type="GO" id="GO:0042593">
    <property type="term" value="P:glucose homeostasis"/>
    <property type="evidence" value="ECO:0007669"/>
    <property type="project" value="InterPro"/>
</dbReference>
<evidence type="ECO:0000256" key="8">
    <source>
        <dbReference type="ARBA" id="ARBA00022679"/>
    </source>
</evidence>
<dbReference type="AlphaFoldDB" id="A0A9P0KPG8"/>
<dbReference type="Proteomes" id="UP001152888">
    <property type="component" value="Unassembled WGS sequence"/>
</dbReference>
<dbReference type="SMART" id="SM00220">
    <property type="entry name" value="S_TKc"/>
    <property type="match status" value="1"/>
</dbReference>
<dbReference type="EMBL" id="CAKOFQ010006905">
    <property type="protein sequence ID" value="CAH1981129.1"/>
    <property type="molecule type" value="Genomic_DNA"/>
</dbReference>
<dbReference type="FunFam" id="1.10.510.10:FF:001234">
    <property type="entry name" value="Serine/threonine-protein kinase par-4"/>
    <property type="match status" value="1"/>
</dbReference>
<evidence type="ECO:0000313" key="21">
    <source>
        <dbReference type="EMBL" id="CAH1981129.1"/>
    </source>
</evidence>
<dbReference type="Gene3D" id="1.10.510.10">
    <property type="entry name" value="Transferase(Phosphotransferase) domain 1"/>
    <property type="match status" value="1"/>
</dbReference>
<feature type="domain" description="Protein kinase" evidence="20">
    <location>
        <begin position="100"/>
        <end position="360"/>
    </location>
</feature>
<evidence type="ECO:0000256" key="9">
    <source>
        <dbReference type="ARBA" id="ARBA00022723"/>
    </source>
</evidence>
<dbReference type="InterPro" id="IPR000719">
    <property type="entry name" value="Prot_kinase_dom"/>
</dbReference>
<dbReference type="PANTHER" id="PTHR24346">
    <property type="entry name" value="MAP/MICROTUBULE AFFINITY-REGULATING KINASE"/>
    <property type="match status" value="1"/>
</dbReference>
<dbReference type="InterPro" id="IPR008271">
    <property type="entry name" value="Ser/Thr_kinase_AS"/>
</dbReference>
<feature type="compositionally biased region" description="Acidic residues" evidence="19">
    <location>
        <begin position="15"/>
        <end position="28"/>
    </location>
</feature>
<reference evidence="21" key="1">
    <citation type="submission" date="2022-03" db="EMBL/GenBank/DDBJ databases">
        <authorList>
            <person name="Sayadi A."/>
        </authorList>
    </citation>
    <scope>NUCLEOTIDE SEQUENCE</scope>
</reference>
<dbReference type="GO" id="GO:0005737">
    <property type="term" value="C:cytoplasm"/>
    <property type="evidence" value="ECO:0007669"/>
    <property type="project" value="UniProtKB-SubCell"/>
</dbReference>
<comment type="catalytic activity">
    <reaction evidence="16">
        <text>L-seryl-[protein] + ATP = O-phospho-L-seryl-[protein] + ADP + H(+)</text>
        <dbReference type="Rhea" id="RHEA:17989"/>
        <dbReference type="Rhea" id="RHEA-COMP:9863"/>
        <dbReference type="Rhea" id="RHEA-COMP:11604"/>
        <dbReference type="ChEBI" id="CHEBI:15378"/>
        <dbReference type="ChEBI" id="CHEBI:29999"/>
        <dbReference type="ChEBI" id="CHEBI:30616"/>
        <dbReference type="ChEBI" id="CHEBI:83421"/>
        <dbReference type="ChEBI" id="CHEBI:456216"/>
        <dbReference type="EC" id="2.7.11.1"/>
    </reaction>
</comment>
<evidence type="ECO:0000256" key="6">
    <source>
        <dbReference type="ARBA" id="ARBA00022490"/>
    </source>
</evidence>
<keyword evidence="10 17" id="KW-0547">Nucleotide-binding</keyword>
<evidence type="ECO:0000256" key="17">
    <source>
        <dbReference type="PROSITE-ProRule" id="PRU10141"/>
    </source>
</evidence>
<dbReference type="InterPro" id="IPR039154">
    <property type="entry name" value="LKB1_c"/>
</dbReference>
<evidence type="ECO:0000256" key="4">
    <source>
        <dbReference type="ARBA" id="ARBA00009985"/>
    </source>
</evidence>
<dbReference type="PROSITE" id="PS00107">
    <property type="entry name" value="PROTEIN_KINASE_ATP"/>
    <property type="match status" value="1"/>
</dbReference>
<feature type="binding site" evidence="17">
    <location>
        <position position="129"/>
    </location>
    <ligand>
        <name>ATP</name>
        <dbReference type="ChEBI" id="CHEBI:30616"/>
    </ligand>
</feature>
<keyword evidence="13" id="KW-0460">Magnesium</keyword>
<evidence type="ECO:0000313" key="22">
    <source>
        <dbReference type="Proteomes" id="UP001152888"/>
    </source>
</evidence>
<proteinExistence type="inferred from homology"/>
<accession>A0A9P0KPG8</accession>
<feature type="region of interest" description="Disordered" evidence="19">
    <location>
        <begin position="416"/>
        <end position="457"/>
    </location>
</feature>
<keyword evidence="8" id="KW-0808">Transferase</keyword>
<dbReference type="GO" id="GO:0035556">
    <property type="term" value="P:intracellular signal transduction"/>
    <property type="evidence" value="ECO:0007669"/>
    <property type="project" value="TreeGrafter"/>
</dbReference>
<comment type="catalytic activity">
    <reaction evidence="15">
        <text>L-threonyl-[protein] + ATP = O-phospho-L-threonyl-[protein] + ADP + H(+)</text>
        <dbReference type="Rhea" id="RHEA:46608"/>
        <dbReference type="Rhea" id="RHEA-COMP:11060"/>
        <dbReference type="Rhea" id="RHEA-COMP:11605"/>
        <dbReference type="ChEBI" id="CHEBI:15378"/>
        <dbReference type="ChEBI" id="CHEBI:30013"/>
        <dbReference type="ChEBI" id="CHEBI:30616"/>
        <dbReference type="ChEBI" id="CHEBI:61977"/>
        <dbReference type="ChEBI" id="CHEBI:456216"/>
        <dbReference type="EC" id="2.7.11.1"/>
    </reaction>
</comment>
<dbReference type="InterPro" id="IPR011009">
    <property type="entry name" value="Kinase-like_dom_sf"/>
</dbReference>
<evidence type="ECO:0000259" key="20">
    <source>
        <dbReference type="PROSITE" id="PS50011"/>
    </source>
</evidence>
<keyword evidence="9" id="KW-0479">Metal-binding</keyword>
<evidence type="ECO:0000256" key="10">
    <source>
        <dbReference type="ARBA" id="ARBA00022741"/>
    </source>
</evidence>
<evidence type="ECO:0000256" key="7">
    <source>
        <dbReference type="ARBA" id="ARBA00022527"/>
    </source>
</evidence>
<gene>
    <name evidence="21" type="ORF">ACAOBT_LOCUS14323</name>
</gene>
<dbReference type="FunFam" id="3.30.200.20:FF:000235">
    <property type="entry name" value="serine/threonine-protein kinase STK11"/>
    <property type="match status" value="1"/>
</dbReference>
<dbReference type="GO" id="GO:0046872">
    <property type="term" value="F:metal ion binding"/>
    <property type="evidence" value="ECO:0007669"/>
    <property type="project" value="UniProtKB-KW"/>
</dbReference>
<evidence type="ECO:0000256" key="19">
    <source>
        <dbReference type="SAM" id="MobiDB-lite"/>
    </source>
</evidence>
<feature type="compositionally biased region" description="Polar residues" evidence="19">
    <location>
        <begin position="1"/>
        <end position="11"/>
    </location>
</feature>
<evidence type="ECO:0000256" key="1">
    <source>
        <dbReference type="ARBA" id="ARBA00001936"/>
    </source>
</evidence>
<dbReference type="InterPro" id="IPR017441">
    <property type="entry name" value="Protein_kinase_ATP_BS"/>
</dbReference>
<feature type="compositionally biased region" description="Basic and acidic residues" evidence="19">
    <location>
        <begin position="416"/>
        <end position="432"/>
    </location>
</feature>
<dbReference type="Pfam" id="PF00069">
    <property type="entry name" value="Pkinase"/>
    <property type="match status" value="1"/>
</dbReference>
<dbReference type="CDD" id="cd14119">
    <property type="entry name" value="STKc_LKB1"/>
    <property type="match status" value="1"/>
</dbReference>
<comment type="subcellular location">
    <subcellularLocation>
        <location evidence="3">Cytoplasm</location>
    </subcellularLocation>
</comment>
<evidence type="ECO:0000256" key="16">
    <source>
        <dbReference type="ARBA" id="ARBA00048679"/>
    </source>
</evidence>
<dbReference type="PROSITE" id="PS50011">
    <property type="entry name" value="PROTEIN_KINASE_DOM"/>
    <property type="match status" value="1"/>
</dbReference>
<evidence type="ECO:0000256" key="5">
    <source>
        <dbReference type="ARBA" id="ARBA00012513"/>
    </source>
</evidence>
<evidence type="ECO:0000256" key="3">
    <source>
        <dbReference type="ARBA" id="ARBA00004496"/>
    </source>
</evidence>
<comment type="cofactor">
    <cofactor evidence="2">
        <name>Mg(2+)</name>
        <dbReference type="ChEBI" id="CHEBI:18420"/>
    </cofactor>
</comment>
<feature type="region of interest" description="Disordered" evidence="19">
    <location>
        <begin position="1"/>
        <end position="51"/>
    </location>
</feature>
<evidence type="ECO:0000256" key="13">
    <source>
        <dbReference type="ARBA" id="ARBA00022842"/>
    </source>
</evidence>
<dbReference type="GO" id="GO:0004674">
    <property type="term" value="F:protein serine/threonine kinase activity"/>
    <property type="evidence" value="ECO:0007669"/>
    <property type="project" value="UniProtKB-KW"/>
</dbReference>
<comment type="cofactor">
    <cofactor evidence="1">
        <name>Mn(2+)</name>
        <dbReference type="ChEBI" id="CHEBI:29035"/>
    </cofactor>
</comment>
<dbReference type="GO" id="GO:0030295">
    <property type="term" value="F:protein kinase activator activity"/>
    <property type="evidence" value="ECO:0007669"/>
    <property type="project" value="InterPro"/>
</dbReference>
<keyword evidence="11" id="KW-0418">Kinase</keyword>
<dbReference type="GO" id="GO:0005524">
    <property type="term" value="F:ATP binding"/>
    <property type="evidence" value="ECO:0007669"/>
    <property type="project" value="UniProtKB-UniRule"/>
</dbReference>